<reference evidence="2" key="2">
    <citation type="submission" date="2023-05" db="EMBL/GenBank/DDBJ databases">
        <authorList>
            <consortium name="Lawrence Berkeley National Laboratory"/>
            <person name="Steindorff A."/>
            <person name="Hensen N."/>
            <person name="Bonometti L."/>
            <person name="Westerberg I."/>
            <person name="Brannstrom I.O."/>
            <person name="Guillou S."/>
            <person name="Cros-Aarteil S."/>
            <person name="Calhoun S."/>
            <person name="Haridas S."/>
            <person name="Kuo A."/>
            <person name="Mondo S."/>
            <person name="Pangilinan J."/>
            <person name="Riley R."/>
            <person name="Labutti K."/>
            <person name="Andreopoulos B."/>
            <person name="Lipzen A."/>
            <person name="Chen C."/>
            <person name="Yanf M."/>
            <person name="Daum C."/>
            <person name="Ng V."/>
            <person name="Clum A."/>
            <person name="Ohm R."/>
            <person name="Martin F."/>
            <person name="Silar P."/>
            <person name="Natvig D."/>
            <person name="Lalanne C."/>
            <person name="Gautier V."/>
            <person name="Ament-Velasquez S.L."/>
            <person name="Kruys A."/>
            <person name="Hutchinson M.I."/>
            <person name="Powell A.J."/>
            <person name="Barry K."/>
            <person name="Miller A.N."/>
            <person name="Grigoriev I.V."/>
            <person name="Debuchy R."/>
            <person name="Gladieux P."/>
            <person name="Thoren M.H."/>
            <person name="Johannesson H."/>
        </authorList>
    </citation>
    <scope>NUCLEOTIDE SEQUENCE</scope>
    <source>
        <strain evidence="2">CBS 123565</strain>
    </source>
</reference>
<reference evidence="2" key="1">
    <citation type="journal article" date="2023" name="Mol. Phylogenet. Evol.">
        <title>Genome-scale phylogeny and comparative genomics of the fungal order Sordariales.</title>
        <authorList>
            <person name="Hensen N."/>
            <person name="Bonometti L."/>
            <person name="Westerberg I."/>
            <person name="Brannstrom I.O."/>
            <person name="Guillou S."/>
            <person name="Cros-Aarteil S."/>
            <person name="Calhoun S."/>
            <person name="Haridas S."/>
            <person name="Kuo A."/>
            <person name="Mondo S."/>
            <person name="Pangilinan J."/>
            <person name="Riley R."/>
            <person name="LaButti K."/>
            <person name="Andreopoulos B."/>
            <person name="Lipzen A."/>
            <person name="Chen C."/>
            <person name="Yan M."/>
            <person name="Daum C."/>
            <person name="Ng V."/>
            <person name="Clum A."/>
            <person name="Steindorff A."/>
            <person name="Ohm R.A."/>
            <person name="Martin F."/>
            <person name="Silar P."/>
            <person name="Natvig D.O."/>
            <person name="Lalanne C."/>
            <person name="Gautier V."/>
            <person name="Ament-Velasquez S.L."/>
            <person name="Kruys A."/>
            <person name="Hutchinson M.I."/>
            <person name="Powell A.J."/>
            <person name="Barry K."/>
            <person name="Miller A.N."/>
            <person name="Grigoriev I.V."/>
            <person name="Debuchy R."/>
            <person name="Gladieux P."/>
            <person name="Hiltunen Thoren M."/>
            <person name="Johannesson H."/>
        </authorList>
    </citation>
    <scope>NUCLEOTIDE SEQUENCE</scope>
    <source>
        <strain evidence="2">CBS 123565</strain>
    </source>
</reference>
<evidence type="ECO:0000313" key="3">
    <source>
        <dbReference type="Proteomes" id="UP001304895"/>
    </source>
</evidence>
<proteinExistence type="predicted"/>
<protein>
    <submittedName>
        <fullName evidence="2">Uncharacterized protein</fullName>
    </submittedName>
</protein>
<keyword evidence="1" id="KW-0732">Signal</keyword>
<comment type="caution">
    <text evidence="2">The sequence shown here is derived from an EMBL/GenBank/DDBJ whole genome shotgun (WGS) entry which is preliminary data.</text>
</comment>
<evidence type="ECO:0000313" key="2">
    <source>
        <dbReference type="EMBL" id="KAK4131366.1"/>
    </source>
</evidence>
<dbReference type="Proteomes" id="UP001304895">
    <property type="component" value="Unassembled WGS sequence"/>
</dbReference>
<dbReference type="EMBL" id="MU853425">
    <property type="protein sequence ID" value="KAK4131366.1"/>
    <property type="molecule type" value="Genomic_DNA"/>
</dbReference>
<evidence type="ECO:0000256" key="1">
    <source>
        <dbReference type="SAM" id="SignalP"/>
    </source>
</evidence>
<sequence length="168" mass="17942">MKFTSLLVAALASLARSTGPVAKPKEVDTHRVFTQRDGNACKIVNGKTVNCHRWERQLVCTSAVRRNVLPTNLSQAAGTDSPSETSLKLVMSTVTIPTTNALLVCSLAISCMSLSAAGLTSICSQAGQMLARDRKRRCKTCSRASLSLIKRVHCAMSTKTSASAPVVY</sequence>
<feature type="chain" id="PRO_5042854899" evidence="1">
    <location>
        <begin position="18"/>
        <end position="168"/>
    </location>
</feature>
<feature type="signal peptide" evidence="1">
    <location>
        <begin position="1"/>
        <end position="17"/>
    </location>
</feature>
<accession>A0AAN6UEX5</accession>
<gene>
    <name evidence="2" type="ORF">BT67DRAFT_158422</name>
</gene>
<organism evidence="2 3">
    <name type="scientific">Trichocladium antarcticum</name>
    <dbReference type="NCBI Taxonomy" id="1450529"/>
    <lineage>
        <taxon>Eukaryota</taxon>
        <taxon>Fungi</taxon>
        <taxon>Dikarya</taxon>
        <taxon>Ascomycota</taxon>
        <taxon>Pezizomycotina</taxon>
        <taxon>Sordariomycetes</taxon>
        <taxon>Sordariomycetidae</taxon>
        <taxon>Sordariales</taxon>
        <taxon>Chaetomiaceae</taxon>
        <taxon>Trichocladium</taxon>
    </lineage>
</organism>
<dbReference type="AlphaFoldDB" id="A0AAN6UEX5"/>
<name>A0AAN6UEX5_9PEZI</name>
<keyword evidence="3" id="KW-1185">Reference proteome</keyword>